<keyword evidence="10" id="KW-1015">Disulfide bond</keyword>
<name>A0A8J9ZQJ9_BRALA</name>
<keyword evidence="9 13" id="KW-0472">Membrane</keyword>
<feature type="transmembrane region" description="Helical" evidence="13">
    <location>
        <begin position="325"/>
        <end position="345"/>
    </location>
</feature>
<protein>
    <submittedName>
        <fullName evidence="14">ST8SIA1 protein</fullName>
    </submittedName>
</protein>
<dbReference type="InterPro" id="IPR050943">
    <property type="entry name" value="Glycosyltr_29_Sialyltrsf"/>
</dbReference>
<dbReference type="InterPro" id="IPR001675">
    <property type="entry name" value="Glyco_trans_29"/>
</dbReference>
<keyword evidence="11" id="KW-0325">Glycoprotein</keyword>
<evidence type="ECO:0000313" key="15">
    <source>
        <dbReference type="Proteomes" id="UP000838412"/>
    </source>
</evidence>
<proteinExistence type="inferred from homology"/>
<dbReference type="GO" id="GO:0003828">
    <property type="term" value="F:alpha-N-acetylneuraminate alpha-2,8-sialyltransferase activity"/>
    <property type="evidence" value="ECO:0007669"/>
    <property type="project" value="TreeGrafter"/>
</dbReference>
<dbReference type="InterPro" id="IPR012163">
    <property type="entry name" value="Sialyl_trans"/>
</dbReference>
<reference evidence="14" key="1">
    <citation type="submission" date="2022-01" db="EMBL/GenBank/DDBJ databases">
        <authorList>
            <person name="Braso-Vives M."/>
        </authorList>
    </citation>
    <scope>NUCLEOTIDE SEQUENCE</scope>
</reference>
<evidence type="ECO:0000256" key="1">
    <source>
        <dbReference type="ARBA" id="ARBA00004323"/>
    </source>
</evidence>
<evidence type="ECO:0000256" key="2">
    <source>
        <dbReference type="ARBA" id="ARBA00006003"/>
    </source>
</evidence>
<dbReference type="GO" id="GO:0009311">
    <property type="term" value="P:oligosaccharide metabolic process"/>
    <property type="evidence" value="ECO:0007669"/>
    <property type="project" value="TreeGrafter"/>
</dbReference>
<keyword evidence="8" id="KW-0333">Golgi apparatus</keyword>
<feature type="disulfide bond" evidence="12">
    <location>
        <begin position="180"/>
        <end position="336"/>
    </location>
</feature>
<keyword evidence="15" id="KW-1185">Reference proteome</keyword>
<dbReference type="PANTHER" id="PTHR11987:SF53">
    <property type="entry name" value="ALPHA-2,8-SIALYLTRANSFERASE 8F-LIKE"/>
    <property type="match status" value="1"/>
</dbReference>
<evidence type="ECO:0000256" key="5">
    <source>
        <dbReference type="ARBA" id="ARBA00022692"/>
    </source>
</evidence>
<dbReference type="AlphaFoldDB" id="A0A8J9ZQJ9"/>
<dbReference type="InterPro" id="IPR038578">
    <property type="entry name" value="GT29-like_sf"/>
</dbReference>
<evidence type="ECO:0000256" key="6">
    <source>
        <dbReference type="ARBA" id="ARBA00022968"/>
    </source>
</evidence>
<evidence type="ECO:0000256" key="11">
    <source>
        <dbReference type="ARBA" id="ARBA00023180"/>
    </source>
</evidence>
<gene>
    <name evidence="14" type="primary">ST8SIA1</name>
    <name evidence="14" type="ORF">BLAG_LOCUS16046</name>
</gene>
<keyword evidence="6" id="KW-0735">Signal-anchor</keyword>
<keyword evidence="5 13" id="KW-0812">Transmembrane</keyword>
<evidence type="ECO:0000256" key="9">
    <source>
        <dbReference type="ARBA" id="ARBA00023136"/>
    </source>
</evidence>
<evidence type="ECO:0000313" key="14">
    <source>
        <dbReference type="EMBL" id="CAH1258509.1"/>
    </source>
</evidence>
<dbReference type="PIRSF" id="PIRSF005557">
    <property type="entry name" value="Sialyl_trans"/>
    <property type="match status" value="1"/>
</dbReference>
<comment type="similarity">
    <text evidence="2">Belongs to the glycosyltransferase 29 family.</text>
</comment>
<dbReference type="GO" id="GO:0006491">
    <property type="term" value="P:N-glycan processing"/>
    <property type="evidence" value="ECO:0007669"/>
    <property type="project" value="TreeGrafter"/>
</dbReference>
<evidence type="ECO:0000256" key="10">
    <source>
        <dbReference type="ARBA" id="ARBA00023157"/>
    </source>
</evidence>
<keyword evidence="4" id="KW-0808">Transferase</keyword>
<dbReference type="EMBL" id="OV696688">
    <property type="protein sequence ID" value="CAH1258509.1"/>
    <property type="molecule type" value="Genomic_DNA"/>
</dbReference>
<evidence type="ECO:0000256" key="13">
    <source>
        <dbReference type="SAM" id="Phobius"/>
    </source>
</evidence>
<keyword evidence="7 13" id="KW-1133">Transmembrane helix</keyword>
<dbReference type="PANTHER" id="PTHR11987">
    <property type="entry name" value="ALPHA-2,8-SIALYLTRANSFERASE"/>
    <property type="match status" value="1"/>
</dbReference>
<dbReference type="GO" id="GO:0000139">
    <property type="term" value="C:Golgi membrane"/>
    <property type="evidence" value="ECO:0007669"/>
    <property type="project" value="UniProtKB-SubCell"/>
</dbReference>
<dbReference type="Gene3D" id="3.90.1480.20">
    <property type="entry name" value="Glycosyl transferase family 29"/>
    <property type="match status" value="1"/>
</dbReference>
<evidence type="ECO:0000256" key="12">
    <source>
        <dbReference type="PIRSR" id="PIRSR005557-2"/>
    </source>
</evidence>
<dbReference type="CDD" id="cd23963">
    <property type="entry name" value="GT29_ST8SIA"/>
    <property type="match status" value="1"/>
</dbReference>
<feature type="transmembrane region" description="Helical" evidence="13">
    <location>
        <begin position="12"/>
        <end position="29"/>
    </location>
</feature>
<evidence type="ECO:0000256" key="4">
    <source>
        <dbReference type="ARBA" id="ARBA00022679"/>
    </source>
</evidence>
<organism evidence="14 15">
    <name type="scientific">Branchiostoma lanceolatum</name>
    <name type="common">Common lancelet</name>
    <name type="synonym">Amphioxus lanceolatum</name>
    <dbReference type="NCBI Taxonomy" id="7740"/>
    <lineage>
        <taxon>Eukaryota</taxon>
        <taxon>Metazoa</taxon>
        <taxon>Chordata</taxon>
        <taxon>Cephalochordata</taxon>
        <taxon>Leptocardii</taxon>
        <taxon>Amphioxiformes</taxon>
        <taxon>Branchiostomatidae</taxon>
        <taxon>Branchiostoma</taxon>
    </lineage>
</organism>
<evidence type="ECO:0000256" key="3">
    <source>
        <dbReference type="ARBA" id="ARBA00022676"/>
    </source>
</evidence>
<comment type="subcellular location">
    <subcellularLocation>
        <location evidence="1">Golgi apparatus membrane</location>
        <topology evidence="1">Single-pass type II membrane protein</topology>
    </subcellularLocation>
</comment>
<evidence type="ECO:0000256" key="7">
    <source>
        <dbReference type="ARBA" id="ARBA00022989"/>
    </source>
</evidence>
<dbReference type="Pfam" id="PF00777">
    <property type="entry name" value="Glyco_transf_29"/>
    <property type="match status" value="1"/>
</dbReference>
<accession>A0A8J9ZQJ9</accession>
<keyword evidence="3" id="KW-0328">Glycosyltransferase</keyword>
<dbReference type="Proteomes" id="UP000838412">
    <property type="component" value="Chromosome 3"/>
</dbReference>
<evidence type="ECO:0000256" key="8">
    <source>
        <dbReference type="ARBA" id="ARBA00023034"/>
    </source>
</evidence>
<dbReference type="OrthoDB" id="10025625at2759"/>
<sequence>MLPVRLRRNECLLLSVYLVCVPLLVMQVWQDEARSYRTLSMPQGGETATLTTGENISSTQRFQAAEAPSANVGPSAIFRNGSVFQTNDTVVETPEDLLHFFNTLESKTWRFNKKRAARFRRQLEEKTNTRQLMVLTRRNTPPNSWIKYAKAPNESFYISEQIWKNQPQDVPFEEEYHMKCSIVGNSGMLKGGGCGKEIDKSDFVVRFNFPRVSRPYVKDIGIRTHLLACNAAIIDRNFRKIHNLSRNWLQKYQSIFRTGKFGESTLLAFPFMVPGGHQHRVVKMQEVIKAKNISNKVVFNNPWHRHLMYDFWTSRGLQTRSLSSGFYVISAALSFCDEVIVYGFWPFNKDRVGRRLRYHAPAQATVADAGRTNPWHRMDQEFFKLAELYSQGIIKLVTKPCVKPPMKKKKAKPKK</sequence>